<evidence type="ECO:0000313" key="2">
    <source>
        <dbReference type="Proteomes" id="UP000631421"/>
    </source>
</evidence>
<reference evidence="1" key="2">
    <citation type="submission" date="2020-08" db="EMBL/GenBank/DDBJ databases">
        <authorList>
            <person name="Chen M."/>
            <person name="Teng W."/>
            <person name="Zhao L."/>
            <person name="Hu C."/>
            <person name="Zhou Y."/>
            <person name="Han B."/>
            <person name="Song L."/>
            <person name="Shu W."/>
        </authorList>
    </citation>
    <scope>NUCLEOTIDE SEQUENCE</scope>
    <source>
        <strain evidence="1">FACHB-1277</strain>
    </source>
</reference>
<evidence type="ECO:0000313" key="1">
    <source>
        <dbReference type="EMBL" id="MBD2150611.1"/>
    </source>
</evidence>
<dbReference type="AlphaFoldDB" id="A0A926USU2"/>
<keyword evidence="2" id="KW-1185">Reference proteome</keyword>
<sequence length="93" mass="10626">MLSGEIDQNLLSGNQGDRHLITYAPEITLAMYRELASHLEQVDGVNVELVWQGDREFNYLGSQIGGLYLTYPANCQNQQDLIEKILNHYGNWQ</sequence>
<dbReference type="RefSeq" id="WP_190350970.1">
    <property type="nucleotide sequence ID" value="NZ_JACJPY010000029.1"/>
</dbReference>
<accession>A0A926USU2</accession>
<gene>
    <name evidence="1" type="ORF">H6F44_10835</name>
</gene>
<protein>
    <submittedName>
        <fullName evidence="1">Uncharacterized protein</fullName>
    </submittedName>
</protein>
<reference evidence="1" key="1">
    <citation type="journal article" date="2015" name="ISME J.">
        <title>Draft Genome Sequence of Streptomyces incarnatus NRRL8089, which Produces the Nucleoside Antibiotic Sinefungin.</title>
        <authorList>
            <person name="Oshima K."/>
            <person name="Hattori M."/>
            <person name="Shimizu H."/>
            <person name="Fukuda K."/>
            <person name="Nemoto M."/>
            <person name="Inagaki K."/>
            <person name="Tamura T."/>
        </authorList>
    </citation>
    <scope>NUCLEOTIDE SEQUENCE</scope>
    <source>
        <strain evidence="1">FACHB-1277</strain>
    </source>
</reference>
<dbReference type="Proteomes" id="UP000631421">
    <property type="component" value="Unassembled WGS sequence"/>
</dbReference>
<name>A0A926USU2_9CYAN</name>
<comment type="caution">
    <text evidence="1">The sequence shown here is derived from an EMBL/GenBank/DDBJ whole genome shotgun (WGS) entry which is preliminary data.</text>
</comment>
<dbReference type="EMBL" id="JACJPY010000029">
    <property type="protein sequence ID" value="MBD2150611.1"/>
    <property type="molecule type" value="Genomic_DNA"/>
</dbReference>
<proteinExistence type="predicted"/>
<organism evidence="1 2">
    <name type="scientific">Pseudanabaena cinerea FACHB-1277</name>
    <dbReference type="NCBI Taxonomy" id="2949581"/>
    <lineage>
        <taxon>Bacteria</taxon>
        <taxon>Bacillati</taxon>
        <taxon>Cyanobacteriota</taxon>
        <taxon>Cyanophyceae</taxon>
        <taxon>Pseudanabaenales</taxon>
        <taxon>Pseudanabaenaceae</taxon>
        <taxon>Pseudanabaena</taxon>
        <taxon>Pseudanabaena cinerea</taxon>
    </lineage>
</organism>